<comment type="subunit">
    <text evidence="2">Homodimer.</text>
</comment>
<dbReference type="GO" id="GO:0043590">
    <property type="term" value="C:bacterial nucleoid"/>
    <property type="evidence" value="ECO:0007669"/>
    <property type="project" value="UniProtKB-UniRule"/>
</dbReference>
<organism evidence="4 5">
    <name type="scientific">Rhodospira trueperi</name>
    <dbReference type="NCBI Taxonomy" id="69960"/>
    <lineage>
        <taxon>Bacteria</taxon>
        <taxon>Pseudomonadati</taxon>
        <taxon>Pseudomonadota</taxon>
        <taxon>Alphaproteobacteria</taxon>
        <taxon>Rhodospirillales</taxon>
        <taxon>Rhodospirillaceae</taxon>
        <taxon>Rhodospira</taxon>
    </lineage>
</organism>
<sequence length="107" mass="11738">MKNLGNLMKQAQEMQSKMAEMQQKLQEMEVSGSSGGGMVEVVISGKGDMRRLSIDKAIVDPEDKEMMEDLIVAAFNDAKAKAEEAMKEEMQKVTGGMKLPPGMNLPM</sequence>
<reference evidence="4 5" key="1">
    <citation type="submission" date="2016-10" db="EMBL/GenBank/DDBJ databases">
        <authorList>
            <person name="de Groot N.N."/>
        </authorList>
    </citation>
    <scope>NUCLEOTIDE SEQUENCE [LARGE SCALE GENOMIC DNA]</scope>
    <source>
        <strain evidence="4 5">ATCC 700224</strain>
    </source>
</reference>
<comment type="function">
    <text evidence="2">Binds to DNA and alters its conformation. May be involved in regulation of gene expression, nucleoid organization and DNA protection.</text>
</comment>
<dbReference type="Pfam" id="PF02575">
    <property type="entry name" value="YbaB_DNA_bd"/>
    <property type="match status" value="1"/>
</dbReference>
<evidence type="ECO:0000313" key="4">
    <source>
        <dbReference type="EMBL" id="SDE92887.1"/>
    </source>
</evidence>
<dbReference type="AlphaFoldDB" id="A0A1G7GXL9"/>
<dbReference type="PIRSF" id="PIRSF004555">
    <property type="entry name" value="UCP004555"/>
    <property type="match status" value="1"/>
</dbReference>
<comment type="subcellular location">
    <subcellularLocation>
        <location evidence="2">Cytoplasm</location>
        <location evidence="2">Nucleoid</location>
    </subcellularLocation>
</comment>
<gene>
    <name evidence="4" type="ORF">SAMN05421720_11646</name>
</gene>
<dbReference type="Gene3D" id="3.30.1310.10">
    <property type="entry name" value="Nucleoid-associated protein YbaB-like domain"/>
    <property type="match status" value="1"/>
</dbReference>
<comment type="similarity">
    <text evidence="2">Belongs to the YbaB/EbfC family.</text>
</comment>
<proteinExistence type="inferred from homology"/>
<protein>
    <recommendedName>
        <fullName evidence="2">Nucleoid-associated protein SAMN05421720_11646</fullName>
    </recommendedName>
</protein>
<keyword evidence="2" id="KW-0963">Cytoplasm</keyword>
<dbReference type="PANTHER" id="PTHR33449">
    <property type="entry name" value="NUCLEOID-ASSOCIATED PROTEIN YBAB"/>
    <property type="match status" value="1"/>
</dbReference>
<keyword evidence="1 2" id="KW-0238">DNA-binding</keyword>
<evidence type="ECO:0000256" key="1">
    <source>
        <dbReference type="ARBA" id="ARBA00023125"/>
    </source>
</evidence>
<keyword evidence="5" id="KW-1185">Reference proteome</keyword>
<dbReference type="SUPFAM" id="SSF82607">
    <property type="entry name" value="YbaB-like"/>
    <property type="match status" value="1"/>
</dbReference>
<dbReference type="OrthoDB" id="9803080at2"/>
<dbReference type="STRING" id="69960.SAMN05421720_11646"/>
<name>A0A1G7GXL9_9PROT</name>
<dbReference type="PANTHER" id="PTHR33449:SF1">
    <property type="entry name" value="NUCLEOID-ASSOCIATED PROTEIN YBAB"/>
    <property type="match status" value="1"/>
</dbReference>
<dbReference type="HAMAP" id="MF_00274">
    <property type="entry name" value="DNA_YbaB_EbfC"/>
    <property type="match status" value="1"/>
</dbReference>
<dbReference type="Proteomes" id="UP000199412">
    <property type="component" value="Unassembled WGS sequence"/>
</dbReference>
<dbReference type="GO" id="GO:0005829">
    <property type="term" value="C:cytosol"/>
    <property type="evidence" value="ECO:0007669"/>
    <property type="project" value="TreeGrafter"/>
</dbReference>
<dbReference type="InterPro" id="IPR036894">
    <property type="entry name" value="YbaB-like_sf"/>
</dbReference>
<evidence type="ECO:0000313" key="5">
    <source>
        <dbReference type="Proteomes" id="UP000199412"/>
    </source>
</evidence>
<feature type="region of interest" description="Disordered" evidence="3">
    <location>
        <begin position="1"/>
        <end position="36"/>
    </location>
</feature>
<dbReference type="InterPro" id="IPR004401">
    <property type="entry name" value="YbaB/EbfC"/>
</dbReference>
<dbReference type="NCBIfam" id="TIGR00103">
    <property type="entry name" value="DNA_YbaB_EbfC"/>
    <property type="match status" value="1"/>
</dbReference>
<evidence type="ECO:0000256" key="2">
    <source>
        <dbReference type="HAMAP-Rule" id="MF_00274"/>
    </source>
</evidence>
<evidence type="ECO:0000256" key="3">
    <source>
        <dbReference type="SAM" id="MobiDB-lite"/>
    </source>
</evidence>
<dbReference type="GO" id="GO:0003677">
    <property type="term" value="F:DNA binding"/>
    <property type="evidence" value="ECO:0007669"/>
    <property type="project" value="UniProtKB-UniRule"/>
</dbReference>
<dbReference type="EMBL" id="FNAP01000016">
    <property type="protein sequence ID" value="SDE92887.1"/>
    <property type="molecule type" value="Genomic_DNA"/>
</dbReference>
<dbReference type="RefSeq" id="WP_092787815.1">
    <property type="nucleotide sequence ID" value="NZ_FNAP01000016.1"/>
</dbReference>
<accession>A0A1G7GXL9</accession>